<feature type="domain" description="AAA+ ATPase" evidence="2">
    <location>
        <begin position="378"/>
        <end position="491"/>
    </location>
</feature>
<feature type="domain" description="AAA+ ATPase" evidence="2">
    <location>
        <begin position="33"/>
        <end position="128"/>
    </location>
</feature>
<dbReference type="SMART" id="SM00382">
    <property type="entry name" value="AAA"/>
    <property type="match status" value="2"/>
</dbReference>
<dbReference type="Gene3D" id="1.10.8.60">
    <property type="match status" value="1"/>
</dbReference>
<name>A0A1V4QFD6_UNCW3</name>
<dbReference type="AlphaFoldDB" id="A0A1V4QFD6"/>
<dbReference type="Proteomes" id="UP000191663">
    <property type="component" value="Unassembled WGS sequence"/>
</dbReference>
<dbReference type="Gene3D" id="3.40.50.300">
    <property type="entry name" value="P-loop containing nucleotide triphosphate hydrolases"/>
    <property type="match status" value="2"/>
</dbReference>
<dbReference type="PANTHER" id="PTHR30050">
    <property type="entry name" value="CHROMOSOMAL REPLICATION INITIATOR PROTEIN DNAA"/>
    <property type="match status" value="1"/>
</dbReference>
<dbReference type="CDD" id="cd00009">
    <property type="entry name" value="AAA"/>
    <property type="match status" value="1"/>
</dbReference>
<dbReference type="EMBL" id="MUKB01000044">
    <property type="protein sequence ID" value="OPX18070.1"/>
    <property type="molecule type" value="Genomic_DNA"/>
</dbReference>
<reference evidence="4" key="1">
    <citation type="submission" date="2017-01" db="EMBL/GenBank/DDBJ databases">
        <title>Novel pathways for hydrocarbon cycling and metabolic interdependencies in hydrothermal sediment communities.</title>
        <authorList>
            <person name="Dombrowski N."/>
            <person name="Seitz K."/>
            <person name="Teske A."/>
            <person name="Baker B."/>
        </authorList>
    </citation>
    <scope>NUCLEOTIDE SEQUENCE [LARGE SCALE GENOMIC DNA]</scope>
</reference>
<organism evidence="3 4">
    <name type="scientific">candidate division WOR-3 bacterium 4484_100</name>
    <dbReference type="NCBI Taxonomy" id="1936077"/>
    <lineage>
        <taxon>Bacteria</taxon>
        <taxon>Bacteria division WOR-3</taxon>
    </lineage>
</organism>
<dbReference type="GO" id="GO:0006270">
    <property type="term" value="P:DNA replication initiation"/>
    <property type="evidence" value="ECO:0007669"/>
    <property type="project" value="TreeGrafter"/>
</dbReference>
<evidence type="ECO:0000313" key="3">
    <source>
        <dbReference type="EMBL" id="OPX18070.1"/>
    </source>
</evidence>
<accession>A0A1V4QFD6</accession>
<dbReference type="Pfam" id="PF00308">
    <property type="entry name" value="Bac_DnaA"/>
    <property type="match status" value="2"/>
</dbReference>
<dbReference type="InterPro" id="IPR027417">
    <property type="entry name" value="P-loop_NTPase"/>
</dbReference>
<dbReference type="PANTHER" id="PTHR30050:SF2">
    <property type="entry name" value="CHROMOSOMAL REPLICATION INITIATOR PROTEIN DNAA"/>
    <property type="match status" value="1"/>
</dbReference>
<dbReference type="InterPro" id="IPR013317">
    <property type="entry name" value="DnaA_dom"/>
</dbReference>
<evidence type="ECO:0000256" key="1">
    <source>
        <dbReference type="SAM" id="MobiDB-lite"/>
    </source>
</evidence>
<proteinExistence type="predicted"/>
<dbReference type="GO" id="GO:0003688">
    <property type="term" value="F:DNA replication origin binding"/>
    <property type="evidence" value="ECO:0007669"/>
    <property type="project" value="TreeGrafter"/>
</dbReference>
<comment type="caution">
    <text evidence="3">The sequence shown here is derived from an EMBL/GenBank/DDBJ whole genome shotgun (WGS) entry which is preliminary data.</text>
</comment>
<gene>
    <name evidence="3" type="ORF">BXT86_03105</name>
</gene>
<protein>
    <recommendedName>
        <fullName evidence="2">AAA+ ATPase domain-containing protein</fullName>
    </recommendedName>
</protein>
<dbReference type="GO" id="GO:0005886">
    <property type="term" value="C:plasma membrane"/>
    <property type="evidence" value="ECO:0007669"/>
    <property type="project" value="TreeGrafter"/>
</dbReference>
<feature type="compositionally biased region" description="Basic and acidic residues" evidence="1">
    <location>
        <begin position="561"/>
        <end position="581"/>
    </location>
</feature>
<evidence type="ECO:0000259" key="2">
    <source>
        <dbReference type="SMART" id="SM00382"/>
    </source>
</evidence>
<evidence type="ECO:0000313" key="4">
    <source>
        <dbReference type="Proteomes" id="UP000191663"/>
    </source>
</evidence>
<dbReference type="SUPFAM" id="SSF52540">
    <property type="entry name" value="P-loop containing nucleoside triphosphate hydrolases"/>
    <property type="match status" value="2"/>
</dbReference>
<feature type="region of interest" description="Disordered" evidence="1">
    <location>
        <begin position="555"/>
        <end position="581"/>
    </location>
</feature>
<dbReference type="InterPro" id="IPR003593">
    <property type="entry name" value="AAA+_ATPase"/>
</dbReference>
<sequence length="609" mass="69867">MKRVFSFENFYVHDGNKVAYLAAKKIIEFPGELFNPFYIYGGTGLGKTHLLRALYNELTKNSNPIFLTAPEFEQYMEENKEYDRILIIDDIHNVSEKYQRKILGMVDIFISSNIQLCFSGVLPPRQMKNFDQRLLSRLEGGLVCELQPPKEFALINLIKKKSEEAGIILPDDIALELAQVSTGSIRTIEGMINRLVAYSSLGNQTLDINSVRLILKEFYPKGIYSPVSSLLEELKKNASEVLEGVSEKLSMRDEYKEKIYVWEMKGFDTSALKPFLDGDLEILKTEYDNFIKKVERLIELQKEYGALDTSEFPDLAMRIESMLFSPDRVEEIEGLISEIKKEAKAVPVRSFDNYIIGECNRSAYELYKNQIAQNPGREFNPFIILGDPGTGKTHFLEAVKQDLQSKNIQTVFYDIKQELSAVNFEETENFDALIFDNFQEIFSAPEDLRKKVFEGILRFIEKDKAIIIGAQRFTDKAELTPDERMIFEVGLEVELGRPSPDLVKAYFKSRLPEEQAVQIIEQGVPQFSSFYEIEEYLKSIESRVGGEVIPLGLPGEEEKEGVEKKEIPESEKEPVTVKPRVEEPESVKQKISIRFLLPELTNELIEENF</sequence>